<keyword evidence="3" id="KW-1185">Reference proteome</keyword>
<protein>
    <submittedName>
        <fullName evidence="2">Uncharacterized protein</fullName>
    </submittedName>
</protein>
<name>A0A3M7RDT8_BRAPC</name>
<comment type="caution">
    <text evidence="2">The sequence shown here is derived from an EMBL/GenBank/DDBJ whole genome shotgun (WGS) entry which is preliminary data.</text>
</comment>
<gene>
    <name evidence="2" type="ORF">BpHYR1_054179</name>
</gene>
<feature type="transmembrane region" description="Helical" evidence="1">
    <location>
        <begin position="12"/>
        <end position="35"/>
    </location>
</feature>
<dbReference type="Proteomes" id="UP000276133">
    <property type="component" value="Unassembled WGS sequence"/>
</dbReference>
<accession>A0A3M7RDT8</accession>
<evidence type="ECO:0000313" key="3">
    <source>
        <dbReference type="Proteomes" id="UP000276133"/>
    </source>
</evidence>
<evidence type="ECO:0000256" key="1">
    <source>
        <dbReference type="SAM" id="Phobius"/>
    </source>
</evidence>
<dbReference type="EMBL" id="REGN01003637">
    <property type="protein sequence ID" value="RNA21584.1"/>
    <property type="molecule type" value="Genomic_DNA"/>
</dbReference>
<keyword evidence="1" id="KW-1133">Transmembrane helix</keyword>
<keyword evidence="1" id="KW-0472">Membrane</keyword>
<organism evidence="2 3">
    <name type="scientific">Brachionus plicatilis</name>
    <name type="common">Marine rotifer</name>
    <name type="synonym">Brachionus muelleri</name>
    <dbReference type="NCBI Taxonomy" id="10195"/>
    <lineage>
        <taxon>Eukaryota</taxon>
        <taxon>Metazoa</taxon>
        <taxon>Spiralia</taxon>
        <taxon>Gnathifera</taxon>
        <taxon>Rotifera</taxon>
        <taxon>Eurotatoria</taxon>
        <taxon>Monogononta</taxon>
        <taxon>Pseudotrocha</taxon>
        <taxon>Ploima</taxon>
        <taxon>Brachionidae</taxon>
        <taxon>Brachionus</taxon>
    </lineage>
</organism>
<reference evidence="2 3" key="1">
    <citation type="journal article" date="2018" name="Sci. Rep.">
        <title>Genomic signatures of local adaptation to the degree of environmental predictability in rotifers.</title>
        <authorList>
            <person name="Franch-Gras L."/>
            <person name="Hahn C."/>
            <person name="Garcia-Roger E.M."/>
            <person name="Carmona M.J."/>
            <person name="Serra M."/>
            <person name="Gomez A."/>
        </authorList>
    </citation>
    <scope>NUCLEOTIDE SEQUENCE [LARGE SCALE GENOMIC DNA]</scope>
    <source>
        <strain evidence="2">HYR1</strain>
    </source>
</reference>
<proteinExistence type="predicted"/>
<evidence type="ECO:0000313" key="2">
    <source>
        <dbReference type="EMBL" id="RNA21584.1"/>
    </source>
</evidence>
<keyword evidence="1" id="KW-0812">Transmembrane</keyword>
<sequence>MAPVKNIIMQRCFLESLLFLQIVFFYSKIISLSFIKWLNNINLKRDNIRYYALKNKRKSNKTKRLSKY</sequence>
<dbReference type="AlphaFoldDB" id="A0A3M7RDT8"/>